<dbReference type="Pfam" id="PF09889">
    <property type="entry name" value="DUF2116"/>
    <property type="match status" value="1"/>
</dbReference>
<dbReference type="EMBL" id="FNFO01000012">
    <property type="protein sequence ID" value="SDM30879.1"/>
    <property type="molecule type" value="Genomic_DNA"/>
</dbReference>
<dbReference type="InterPro" id="IPR019216">
    <property type="entry name" value="DUF2116_treble_clef"/>
</dbReference>
<dbReference type="OrthoDB" id="5187906at2"/>
<dbReference type="Proteomes" id="UP000198510">
    <property type="component" value="Unassembled WGS sequence"/>
</dbReference>
<organism evidence="1 2">
    <name type="scientific">Catalinimonas alkaloidigena</name>
    <dbReference type="NCBI Taxonomy" id="1075417"/>
    <lineage>
        <taxon>Bacteria</taxon>
        <taxon>Pseudomonadati</taxon>
        <taxon>Bacteroidota</taxon>
        <taxon>Cytophagia</taxon>
        <taxon>Cytophagales</taxon>
        <taxon>Catalimonadaceae</taxon>
        <taxon>Catalinimonas</taxon>
    </lineage>
</organism>
<proteinExistence type="predicted"/>
<protein>
    <submittedName>
        <fullName evidence="1">Uncharacterized protein containing a Zn-ribbon</fullName>
    </submittedName>
</protein>
<evidence type="ECO:0000313" key="2">
    <source>
        <dbReference type="Proteomes" id="UP000198510"/>
    </source>
</evidence>
<name>A0A1G9S5U4_9BACT</name>
<evidence type="ECO:0000313" key="1">
    <source>
        <dbReference type="EMBL" id="SDM30879.1"/>
    </source>
</evidence>
<gene>
    <name evidence="1" type="ORF">SAMN05421823_11240</name>
</gene>
<dbReference type="AlphaFoldDB" id="A0A1G9S5U4"/>
<accession>A0A1G9S5U4</accession>
<sequence length="138" mass="16394">MATRECPQCGTPIVGRIDKKFCSDQCRFLYNNRQKRESEITIGNVNQALRKNRSILKTLNPIGLTEVRREVMVKMGYNFHFFTHVYRTQKGGVYYFCYEYGYTFVKENDKVKLVTWQDYMPKEVSDVLYQNRFDSPAE</sequence>
<dbReference type="RefSeq" id="WP_089687034.1">
    <property type="nucleotide sequence ID" value="NZ_FNFO01000012.1"/>
</dbReference>
<keyword evidence="2" id="KW-1185">Reference proteome</keyword>
<reference evidence="1 2" key="1">
    <citation type="submission" date="2016-10" db="EMBL/GenBank/DDBJ databases">
        <authorList>
            <person name="de Groot N.N."/>
        </authorList>
    </citation>
    <scope>NUCLEOTIDE SEQUENCE [LARGE SCALE GENOMIC DNA]</scope>
    <source>
        <strain evidence="1 2">DSM 25186</strain>
    </source>
</reference>